<dbReference type="InterPro" id="IPR006118">
    <property type="entry name" value="Recombinase_CS"/>
</dbReference>
<evidence type="ECO:0000256" key="3">
    <source>
        <dbReference type="ARBA" id="ARBA00023125"/>
    </source>
</evidence>
<dbReference type="PROSITE" id="PS00397">
    <property type="entry name" value="RECOMBINASES_1"/>
    <property type="match status" value="1"/>
</dbReference>
<dbReference type="RefSeq" id="WP_241793981.1">
    <property type="nucleotide sequence ID" value="NZ_JALBUU010000125.1"/>
</dbReference>
<dbReference type="Proteomes" id="UP001201985">
    <property type="component" value="Unassembled WGS sequence"/>
</dbReference>
<keyword evidence="8" id="KW-1185">Reference proteome</keyword>
<evidence type="ECO:0000256" key="2">
    <source>
        <dbReference type="ARBA" id="ARBA00022908"/>
    </source>
</evidence>
<sequence length="185" mass="20198">MKVGYARVSTQGQDAGFEEQIKLLGEYGCKRIYSEKVSSVAVRDVFNECMEALSDGDVLVVTKLDRLARSVRDLHKIIDRLTAKGVGLVIMNMGGTAVDTRTGFGKFVLNIMGAVAELERDMILERQIAGIAKAQAEGKYKGRAPTARNQLDRIRELKEGGMSVVGIAAELGINRATVHRLMRAS</sequence>
<dbReference type="EMBL" id="JALBUU010000125">
    <property type="protein sequence ID" value="MCI0756679.1"/>
    <property type="molecule type" value="Genomic_DNA"/>
</dbReference>
<dbReference type="Pfam" id="PF00239">
    <property type="entry name" value="Resolvase"/>
    <property type="match status" value="1"/>
</dbReference>
<name>A0ABS9WBJ4_9PROT</name>
<organism evidence="7 8">
    <name type="scientific">Teichococcus vastitatis</name>
    <dbReference type="NCBI Taxonomy" id="2307076"/>
    <lineage>
        <taxon>Bacteria</taxon>
        <taxon>Pseudomonadati</taxon>
        <taxon>Pseudomonadota</taxon>
        <taxon>Alphaproteobacteria</taxon>
        <taxon>Acetobacterales</taxon>
        <taxon>Roseomonadaceae</taxon>
        <taxon>Roseomonas</taxon>
    </lineage>
</organism>
<dbReference type="Gene3D" id="3.40.50.1390">
    <property type="entry name" value="Resolvase, N-terminal catalytic domain"/>
    <property type="match status" value="1"/>
</dbReference>
<dbReference type="PROSITE" id="PS51736">
    <property type="entry name" value="RECOMBINASES_3"/>
    <property type="match status" value="1"/>
</dbReference>
<comment type="similarity">
    <text evidence="1">Belongs to the site-specific recombinase resolvase family.</text>
</comment>
<accession>A0ABS9WBJ4</accession>
<evidence type="ECO:0000256" key="5">
    <source>
        <dbReference type="PROSITE-ProRule" id="PRU10137"/>
    </source>
</evidence>
<evidence type="ECO:0000256" key="1">
    <source>
        <dbReference type="ARBA" id="ARBA00009913"/>
    </source>
</evidence>
<dbReference type="InterPro" id="IPR050639">
    <property type="entry name" value="SSR_resolvase"/>
</dbReference>
<keyword evidence="4" id="KW-0233">DNA recombination</keyword>
<dbReference type="PANTHER" id="PTHR30461:SF26">
    <property type="entry name" value="RESOLVASE HOMOLOG YNEB"/>
    <property type="match status" value="1"/>
</dbReference>
<dbReference type="Gene3D" id="1.10.10.60">
    <property type="entry name" value="Homeodomain-like"/>
    <property type="match status" value="1"/>
</dbReference>
<proteinExistence type="inferred from homology"/>
<comment type="caution">
    <text evidence="7">The sequence shown here is derived from an EMBL/GenBank/DDBJ whole genome shotgun (WGS) entry which is preliminary data.</text>
</comment>
<dbReference type="SMART" id="SM00857">
    <property type="entry name" value="Resolvase"/>
    <property type="match status" value="1"/>
</dbReference>
<evidence type="ECO:0000259" key="6">
    <source>
        <dbReference type="PROSITE" id="PS51736"/>
    </source>
</evidence>
<dbReference type="CDD" id="cd03768">
    <property type="entry name" value="SR_ResInv"/>
    <property type="match status" value="1"/>
</dbReference>
<feature type="active site" description="O-(5'-phospho-DNA)-serine intermediate" evidence="5">
    <location>
        <position position="9"/>
    </location>
</feature>
<dbReference type="SUPFAM" id="SSF53041">
    <property type="entry name" value="Resolvase-like"/>
    <property type="match status" value="1"/>
</dbReference>
<reference evidence="7 8" key="1">
    <citation type="submission" date="2022-03" db="EMBL/GenBank/DDBJ databases">
        <title>Complete genome analysis of Roseomonas KG 17.1 : a prolific producer of plant growth promoters.</title>
        <authorList>
            <person name="Saadouli I."/>
            <person name="Najjari A."/>
            <person name="Mosbah A."/>
            <person name="Ouzari H.I."/>
        </authorList>
    </citation>
    <scope>NUCLEOTIDE SEQUENCE [LARGE SCALE GENOMIC DNA]</scope>
    <source>
        <strain evidence="7 8">KG17-1</strain>
    </source>
</reference>
<protein>
    <submittedName>
        <fullName evidence="7">Recombinase family protein</fullName>
    </submittedName>
</protein>
<keyword evidence="3" id="KW-0238">DNA-binding</keyword>
<gene>
    <name evidence="7" type="ORF">MON41_23870</name>
</gene>
<dbReference type="InterPro" id="IPR036162">
    <property type="entry name" value="Resolvase-like_N_sf"/>
</dbReference>
<dbReference type="PANTHER" id="PTHR30461">
    <property type="entry name" value="DNA-INVERTASE FROM LAMBDOID PROPHAGE"/>
    <property type="match status" value="1"/>
</dbReference>
<dbReference type="InterPro" id="IPR006119">
    <property type="entry name" value="Resolv_N"/>
</dbReference>
<dbReference type="PROSITE" id="PS00398">
    <property type="entry name" value="RECOMBINASES_2"/>
    <property type="match status" value="1"/>
</dbReference>
<evidence type="ECO:0000256" key="4">
    <source>
        <dbReference type="ARBA" id="ARBA00023172"/>
    </source>
</evidence>
<keyword evidence="2" id="KW-0229">DNA integration</keyword>
<evidence type="ECO:0000313" key="7">
    <source>
        <dbReference type="EMBL" id="MCI0756679.1"/>
    </source>
</evidence>
<feature type="domain" description="Resolvase/invertase-type recombinase catalytic" evidence="6">
    <location>
        <begin position="1"/>
        <end position="138"/>
    </location>
</feature>
<evidence type="ECO:0000313" key="8">
    <source>
        <dbReference type="Proteomes" id="UP001201985"/>
    </source>
</evidence>